<dbReference type="RefSeq" id="WP_089292740.1">
    <property type="nucleotide sequence ID" value="NZ_BOMU01000040.1"/>
</dbReference>
<gene>
    <name evidence="3" type="ORF">SAMN06264365_10373</name>
</gene>
<dbReference type="AlphaFoldDB" id="A0A238X5U3"/>
<dbReference type="InterPro" id="IPR050272">
    <property type="entry name" value="Isochorismatase-like_hydrls"/>
</dbReference>
<evidence type="ECO:0000313" key="3">
    <source>
        <dbReference type="EMBL" id="SNR53958.1"/>
    </source>
</evidence>
<proteinExistence type="predicted"/>
<dbReference type="EMBL" id="FZNR01000003">
    <property type="protein sequence ID" value="SNR53958.1"/>
    <property type="molecule type" value="Genomic_DNA"/>
</dbReference>
<dbReference type="SUPFAM" id="SSF52499">
    <property type="entry name" value="Isochorismatase-like hydrolases"/>
    <property type="match status" value="1"/>
</dbReference>
<dbReference type="InterPro" id="IPR036380">
    <property type="entry name" value="Isochorismatase-like_sf"/>
</dbReference>
<protein>
    <submittedName>
        <fullName evidence="3">Nicotinamidase-related amidase</fullName>
    </submittedName>
</protein>
<dbReference type="InterPro" id="IPR000868">
    <property type="entry name" value="Isochorismatase-like_dom"/>
</dbReference>
<evidence type="ECO:0000313" key="4">
    <source>
        <dbReference type="Proteomes" id="UP000198415"/>
    </source>
</evidence>
<dbReference type="OrthoDB" id="5794853at2"/>
<evidence type="ECO:0000259" key="2">
    <source>
        <dbReference type="Pfam" id="PF00857"/>
    </source>
</evidence>
<feature type="domain" description="Isochorismatase-like" evidence="2">
    <location>
        <begin position="49"/>
        <end position="237"/>
    </location>
</feature>
<dbReference type="Pfam" id="PF00857">
    <property type="entry name" value="Isochorismatase"/>
    <property type="match status" value="1"/>
</dbReference>
<name>A0A238X5U3_9ACTN</name>
<evidence type="ECO:0000256" key="1">
    <source>
        <dbReference type="ARBA" id="ARBA00022801"/>
    </source>
</evidence>
<accession>A0A238X5U3</accession>
<keyword evidence="1" id="KW-0378">Hydrolase</keyword>
<reference evidence="3 4" key="1">
    <citation type="submission" date="2017-06" db="EMBL/GenBank/DDBJ databases">
        <authorList>
            <person name="Kim H.J."/>
            <person name="Triplett B.A."/>
        </authorList>
    </citation>
    <scope>NUCLEOTIDE SEQUENCE [LARGE SCALE GENOMIC DNA]</scope>
    <source>
        <strain evidence="3 4">DSM 43151</strain>
    </source>
</reference>
<organism evidence="3 4">
    <name type="scientific">Actinoplanes regularis</name>
    <dbReference type="NCBI Taxonomy" id="52697"/>
    <lineage>
        <taxon>Bacteria</taxon>
        <taxon>Bacillati</taxon>
        <taxon>Actinomycetota</taxon>
        <taxon>Actinomycetes</taxon>
        <taxon>Micromonosporales</taxon>
        <taxon>Micromonosporaceae</taxon>
        <taxon>Actinoplanes</taxon>
    </lineage>
</organism>
<dbReference type="PANTHER" id="PTHR43540">
    <property type="entry name" value="PEROXYUREIDOACRYLATE/UREIDOACRYLATE AMIDOHYDROLASE-RELATED"/>
    <property type="match status" value="1"/>
</dbReference>
<dbReference type="PANTHER" id="PTHR43540:SF1">
    <property type="entry name" value="ISOCHORISMATASE HYDROLASE"/>
    <property type="match status" value="1"/>
</dbReference>
<dbReference type="GO" id="GO:0016787">
    <property type="term" value="F:hydrolase activity"/>
    <property type="evidence" value="ECO:0007669"/>
    <property type="project" value="UniProtKB-KW"/>
</dbReference>
<dbReference type="Gene3D" id="3.40.50.850">
    <property type="entry name" value="Isochorismatase-like"/>
    <property type="match status" value="1"/>
</dbReference>
<sequence length="266" mass="29209">MRDNTRGDDIAKETAVNDEVWADVLGETDRMVFEAAGWGRRAGFGRRPALMIVDVNYNFCGDRPEPILESIERWRYSCGEVAWTTAIPAIARLLEVARRKRLPVIYTTNPRRSDGFDLGVWTAKSTRSGDVVDVNGHMGNRIVAEIAPEADDILVEKRKPSAFFGTPLMSHLTMLGADSLIITGTTTSGCVRATAVDAISYDLRVTVPHEAVFDRAVLSHKVSLMDIHMKYADVTGLDEVLGYLEGLTEGMFDDVYPPAAARASSG</sequence>
<keyword evidence="4" id="KW-1185">Reference proteome</keyword>
<dbReference type="Proteomes" id="UP000198415">
    <property type="component" value="Unassembled WGS sequence"/>
</dbReference>